<reference evidence="1 2" key="1">
    <citation type="journal article" date="2018" name="Syst. Appl. Microbiol.">
        <title>A new symbiotic nanoarchaeote (Candidatus Nanoclepta minutus) and its host (Zestosphaera tikiterensis gen. nov., sp. nov.) from a New Zealand hot spring.</title>
        <authorList>
            <person name="St John E."/>
            <person name="Liu Y."/>
            <person name="Podar M."/>
            <person name="Stott M.B."/>
            <person name="Meneghin J."/>
            <person name="Chen Z."/>
            <person name="Lagutin K."/>
            <person name="Mitchell K."/>
            <person name="Reysenbach A.L."/>
        </authorList>
    </citation>
    <scope>NUCLEOTIDE SEQUENCE [LARGE SCALE GENOMIC DNA]</scope>
    <source>
        <strain evidence="1">NZ3</strain>
    </source>
</reference>
<organism evidence="1 2">
    <name type="scientific">Zestosphaera tikiterensis</name>
    <dbReference type="NCBI Taxonomy" id="1973259"/>
    <lineage>
        <taxon>Archaea</taxon>
        <taxon>Thermoproteota</taxon>
        <taxon>Thermoprotei</taxon>
        <taxon>Desulfurococcales</taxon>
        <taxon>Desulfurococcaceae</taxon>
        <taxon>Zestosphaera</taxon>
    </lineage>
</organism>
<evidence type="ECO:0000313" key="1">
    <source>
        <dbReference type="EMBL" id="PUA33273.1"/>
    </source>
</evidence>
<dbReference type="EMBL" id="NBVN01000002">
    <property type="protein sequence ID" value="PUA33273.1"/>
    <property type="molecule type" value="Genomic_DNA"/>
</dbReference>
<gene>
    <name evidence="1" type="ORF">B7O98_02250</name>
</gene>
<comment type="caution">
    <text evidence="1">The sequence shown here is derived from an EMBL/GenBank/DDBJ whole genome shotgun (WGS) entry which is preliminary data.</text>
</comment>
<dbReference type="AlphaFoldDB" id="A0A2R7Y6W6"/>
<dbReference type="Proteomes" id="UP000244093">
    <property type="component" value="Unassembled WGS sequence"/>
</dbReference>
<evidence type="ECO:0000313" key="2">
    <source>
        <dbReference type="Proteomes" id="UP000244093"/>
    </source>
</evidence>
<protein>
    <submittedName>
        <fullName evidence="1">Uncharacterized protein</fullName>
    </submittedName>
</protein>
<proteinExistence type="predicted"/>
<sequence>MSWDAIESLNSELTRINEDLMYETASSFVFTLSSSIVLKSLGYGDYFKEVLQIVKLLAGDLAIYLTTNKYINGLATELSKYAKKLWEVDFDDYELLQLIYDLLDLKKKVELNEADMETSKNLLSKLVSLLGIDVEKTNVIKGIFNNPRPELVLQFAATAFVVSVGGLDGDKFLKD</sequence>
<accession>A0A2R7Y6W6</accession>
<name>A0A2R7Y6W6_9CREN</name>